<gene>
    <name evidence="1" type="ORF">HAX54_007896</name>
</gene>
<keyword evidence="2" id="KW-1185">Reference proteome</keyword>
<sequence length="114" mass="13306">MACHAAGVARRMSCRMLSMARYQRNGTLEGYSWHQNSNLPNVDHAEGMKDLNKRINFWMKLLNMKRRCRKLELRDQTQPTKLDPLLGNKLPLPSLTRETTRHKMDLVLKAWGLT</sequence>
<reference evidence="1 2" key="1">
    <citation type="journal article" date="2021" name="BMC Genomics">
        <title>Datura genome reveals duplications of psychoactive alkaloid biosynthetic genes and high mutation rate following tissue culture.</title>
        <authorList>
            <person name="Rajewski A."/>
            <person name="Carter-House D."/>
            <person name="Stajich J."/>
            <person name="Litt A."/>
        </authorList>
    </citation>
    <scope>NUCLEOTIDE SEQUENCE [LARGE SCALE GENOMIC DNA]</scope>
    <source>
        <strain evidence="1">AR-01</strain>
    </source>
</reference>
<accession>A0ABS8WY29</accession>
<evidence type="ECO:0000313" key="2">
    <source>
        <dbReference type="Proteomes" id="UP000823775"/>
    </source>
</evidence>
<proteinExistence type="predicted"/>
<comment type="caution">
    <text evidence="1">The sequence shown here is derived from an EMBL/GenBank/DDBJ whole genome shotgun (WGS) entry which is preliminary data.</text>
</comment>
<dbReference type="EMBL" id="JACEIK010014038">
    <property type="protein sequence ID" value="MCE3216746.1"/>
    <property type="molecule type" value="Genomic_DNA"/>
</dbReference>
<dbReference type="Proteomes" id="UP000823775">
    <property type="component" value="Unassembled WGS sequence"/>
</dbReference>
<organism evidence="1 2">
    <name type="scientific">Datura stramonium</name>
    <name type="common">Jimsonweed</name>
    <name type="synonym">Common thornapple</name>
    <dbReference type="NCBI Taxonomy" id="4076"/>
    <lineage>
        <taxon>Eukaryota</taxon>
        <taxon>Viridiplantae</taxon>
        <taxon>Streptophyta</taxon>
        <taxon>Embryophyta</taxon>
        <taxon>Tracheophyta</taxon>
        <taxon>Spermatophyta</taxon>
        <taxon>Magnoliopsida</taxon>
        <taxon>eudicotyledons</taxon>
        <taxon>Gunneridae</taxon>
        <taxon>Pentapetalae</taxon>
        <taxon>asterids</taxon>
        <taxon>lamiids</taxon>
        <taxon>Solanales</taxon>
        <taxon>Solanaceae</taxon>
        <taxon>Solanoideae</taxon>
        <taxon>Datureae</taxon>
        <taxon>Datura</taxon>
    </lineage>
</organism>
<name>A0ABS8WY29_DATST</name>
<evidence type="ECO:0000313" key="1">
    <source>
        <dbReference type="EMBL" id="MCE3216746.1"/>
    </source>
</evidence>
<protein>
    <submittedName>
        <fullName evidence="1">Uncharacterized protein</fullName>
    </submittedName>
</protein>